<dbReference type="CDD" id="cd07817">
    <property type="entry name" value="SRPBCC_8"/>
    <property type="match status" value="1"/>
</dbReference>
<evidence type="ECO:0000259" key="2">
    <source>
        <dbReference type="Pfam" id="PF03364"/>
    </source>
</evidence>
<dbReference type="PANTHER" id="PTHR33824:SF7">
    <property type="entry name" value="POLYKETIDE CYCLASE_DEHYDRASE AND LIPID TRANSPORT SUPERFAMILY PROTEIN"/>
    <property type="match status" value="1"/>
</dbReference>
<dbReference type="Proteomes" id="UP000654345">
    <property type="component" value="Unassembled WGS sequence"/>
</dbReference>
<comment type="caution">
    <text evidence="3">The sequence shown here is derived from an EMBL/GenBank/DDBJ whole genome shotgun (WGS) entry which is preliminary data.</text>
</comment>
<dbReference type="Pfam" id="PF03364">
    <property type="entry name" value="Polyketide_cyc"/>
    <property type="match status" value="1"/>
</dbReference>
<proteinExistence type="predicted"/>
<dbReference type="EMBL" id="BNJG01000001">
    <property type="protein sequence ID" value="GHO54219.1"/>
    <property type="molecule type" value="Genomic_DNA"/>
</dbReference>
<feature type="compositionally biased region" description="Basic and acidic residues" evidence="1">
    <location>
        <begin position="222"/>
        <end position="256"/>
    </location>
</feature>
<dbReference type="InterPro" id="IPR005031">
    <property type="entry name" value="COQ10_START"/>
</dbReference>
<keyword evidence="4" id="KW-1185">Reference proteome</keyword>
<feature type="domain" description="Coenzyme Q-binding protein COQ10 START" evidence="2">
    <location>
        <begin position="10"/>
        <end position="116"/>
    </location>
</feature>
<dbReference type="InterPro" id="IPR023393">
    <property type="entry name" value="START-like_dom_sf"/>
</dbReference>
<feature type="compositionally biased region" description="Polar residues" evidence="1">
    <location>
        <begin position="191"/>
        <end position="200"/>
    </location>
</feature>
<dbReference type="RefSeq" id="WP_201370957.1">
    <property type="nucleotide sequence ID" value="NZ_BNJG01000001.1"/>
</dbReference>
<organism evidence="3 4">
    <name type="scientific">Ktedonobacter robiniae</name>
    <dbReference type="NCBI Taxonomy" id="2778365"/>
    <lineage>
        <taxon>Bacteria</taxon>
        <taxon>Bacillati</taxon>
        <taxon>Chloroflexota</taxon>
        <taxon>Ktedonobacteria</taxon>
        <taxon>Ktedonobacterales</taxon>
        <taxon>Ktedonobacteraceae</taxon>
        <taxon>Ktedonobacter</taxon>
    </lineage>
</organism>
<dbReference type="InterPro" id="IPR047137">
    <property type="entry name" value="ORF3"/>
</dbReference>
<reference evidence="3 4" key="1">
    <citation type="journal article" date="2021" name="Int. J. Syst. Evol. Microbiol.">
        <title>Reticulibacter mediterranei gen. nov., sp. nov., within the new family Reticulibacteraceae fam. nov., and Ktedonospora formicarum gen. nov., sp. nov., Ktedonobacter robiniae sp. nov., Dictyobacter formicarum sp. nov. and Dictyobacter arantiisoli sp. nov., belonging to the class Ktedonobacteria.</title>
        <authorList>
            <person name="Yabe S."/>
            <person name="Zheng Y."/>
            <person name="Wang C.M."/>
            <person name="Sakai Y."/>
            <person name="Abe K."/>
            <person name="Yokota A."/>
            <person name="Donadio S."/>
            <person name="Cavaletti L."/>
            <person name="Monciardini P."/>
        </authorList>
    </citation>
    <scope>NUCLEOTIDE SEQUENCE [LARGE SCALE GENOMIC DNA]</scope>
    <source>
        <strain evidence="3 4">SOSP1-30</strain>
    </source>
</reference>
<feature type="region of interest" description="Disordered" evidence="1">
    <location>
        <begin position="160"/>
        <end position="206"/>
    </location>
</feature>
<gene>
    <name evidence="3" type="ORF">KSB_26940</name>
</gene>
<feature type="compositionally biased region" description="Basic and acidic residues" evidence="1">
    <location>
        <begin position="280"/>
        <end position="297"/>
    </location>
</feature>
<accession>A0ABQ3UNA4</accession>
<feature type="compositionally biased region" description="Basic and acidic residues" evidence="1">
    <location>
        <begin position="165"/>
        <end position="190"/>
    </location>
</feature>
<protein>
    <recommendedName>
        <fullName evidence="2">Coenzyme Q-binding protein COQ10 START domain-containing protein</fullName>
    </recommendedName>
</protein>
<dbReference type="PANTHER" id="PTHR33824">
    <property type="entry name" value="POLYKETIDE CYCLASE/DEHYDRASE AND LIPID TRANSPORT SUPERFAMILY PROTEIN"/>
    <property type="match status" value="1"/>
</dbReference>
<feature type="region of interest" description="Disordered" evidence="1">
    <location>
        <begin position="222"/>
        <end position="262"/>
    </location>
</feature>
<dbReference type="SUPFAM" id="SSF55961">
    <property type="entry name" value="Bet v1-like"/>
    <property type="match status" value="1"/>
</dbReference>
<evidence type="ECO:0000256" key="1">
    <source>
        <dbReference type="SAM" id="MobiDB-lite"/>
    </source>
</evidence>
<evidence type="ECO:0000313" key="4">
    <source>
        <dbReference type="Proteomes" id="UP000654345"/>
    </source>
</evidence>
<name>A0ABQ3UNA4_9CHLR</name>
<sequence>MAEHHVSVTVRAPVQQVYALFTHFNDFPKFMRFVKEVTYYDDQRSHWVVQVGGRHEWDAVNEGWIPNQQIGWRSIDGLQNTGRVKFTPVGTGQTMVDVFLNYTPPAGALGVTVEKLGMDSHFQSVLEEDMQHFARMVEEAPPGALDPMSSHYLFHEGSAVARGEATSRQEESMAHDPMMTEERLRERDTTITRQQAASYSEEQRCQAEEQARLQQVERASAEQEAVLREQDRRNRQEAAARRSQEAAMEKPREPHPVYDTLGGRNAAMANTAFGDQDARNERFPQHNQDPMKARATYEDAGMTRTPVEGEEIASPWESQIHGRPFDVEEEGQRPLEEGKTHRQQEQRDLNE</sequence>
<dbReference type="Gene3D" id="3.30.530.20">
    <property type="match status" value="1"/>
</dbReference>
<feature type="region of interest" description="Disordered" evidence="1">
    <location>
        <begin position="280"/>
        <end position="351"/>
    </location>
</feature>
<evidence type="ECO:0000313" key="3">
    <source>
        <dbReference type="EMBL" id="GHO54219.1"/>
    </source>
</evidence>
<feature type="compositionally biased region" description="Basic and acidic residues" evidence="1">
    <location>
        <begin position="323"/>
        <end position="351"/>
    </location>
</feature>